<dbReference type="PANTHER" id="PTHR10438">
    <property type="entry name" value="THIOREDOXIN"/>
    <property type="match status" value="1"/>
</dbReference>
<dbReference type="PANTHER" id="PTHR10438:SF468">
    <property type="entry name" value="THIOREDOXIN-1-RELATED"/>
    <property type="match status" value="1"/>
</dbReference>
<evidence type="ECO:0000256" key="2">
    <source>
        <dbReference type="SAM" id="SignalP"/>
    </source>
</evidence>
<sequence length="129" mass="14430">MTRLIQKILLILAMLASVPAFASPTWSNYSAASFARAQAQGKTIVVDIHATWCPTCRAQAPILDALRSEPRLRNAVFVKVDFDKEKTFLREHRIPRQSTILVFRGRQETARSIAETRPEQLRAAVLGGV</sequence>
<evidence type="ECO:0000259" key="3">
    <source>
        <dbReference type="PROSITE" id="PS51352"/>
    </source>
</evidence>
<keyword evidence="1" id="KW-0676">Redox-active center</keyword>
<dbReference type="InterPro" id="IPR036249">
    <property type="entry name" value="Thioredoxin-like_sf"/>
</dbReference>
<feature type="chain" id="PRO_5012607509" evidence="2">
    <location>
        <begin position="23"/>
        <end position="129"/>
    </location>
</feature>
<dbReference type="Pfam" id="PF00085">
    <property type="entry name" value="Thioredoxin"/>
    <property type="match status" value="1"/>
</dbReference>
<dbReference type="CDD" id="cd02947">
    <property type="entry name" value="TRX_family"/>
    <property type="match status" value="1"/>
</dbReference>
<dbReference type="InterPro" id="IPR017937">
    <property type="entry name" value="Thioredoxin_CS"/>
</dbReference>
<dbReference type="KEGG" id="rdi:CMV14_22530"/>
<feature type="signal peptide" evidence="2">
    <location>
        <begin position="1"/>
        <end position="22"/>
    </location>
</feature>
<dbReference type="EMBL" id="NWUF01000022">
    <property type="protein sequence ID" value="PCE40838.1"/>
    <property type="molecule type" value="Genomic_DNA"/>
</dbReference>
<accession>A0A2A4FTR5</accession>
<dbReference type="GO" id="GO:0015036">
    <property type="term" value="F:disulfide oxidoreductase activity"/>
    <property type="evidence" value="ECO:0007669"/>
    <property type="project" value="UniProtKB-ARBA"/>
</dbReference>
<evidence type="ECO:0000313" key="4">
    <source>
        <dbReference type="EMBL" id="PCE40838.1"/>
    </source>
</evidence>
<dbReference type="PROSITE" id="PS51352">
    <property type="entry name" value="THIOREDOXIN_2"/>
    <property type="match status" value="1"/>
</dbReference>
<dbReference type="AlphaFoldDB" id="A0A2A4FTR5"/>
<dbReference type="Gene3D" id="3.40.30.10">
    <property type="entry name" value="Glutaredoxin"/>
    <property type="match status" value="1"/>
</dbReference>
<comment type="caution">
    <text evidence="4">The sequence shown here is derived from an EMBL/GenBank/DDBJ whole genome shotgun (WGS) entry which is preliminary data.</text>
</comment>
<dbReference type="InterPro" id="IPR013766">
    <property type="entry name" value="Thioredoxin_domain"/>
</dbReference>
<reference evidence="4 5" key="1">
    <citation type="submission" date="2017-09" db="EMBL/GenBank/DDBJ databases">
        <title>The Catabolism of 3,6-Dichlorosalicylic acid is Initiated by the Cytochrome P450 Monooxygenase DsmABC in Rhizorhabdus dicambivorans Ndbn-20.</title>
        <authorList>
            <person name="Na L."/>
        </authorList>
    </citation>
    <scope>NUCLEOTIDE SEQUENCE [LARGE SCALE GENOMIC DNA]</scope>
    <source>
        <strain evidence="4 5">Ndbn-20m</strain>
    </source>
</reference>
<dbReference type="PROSITE" id="PS00194">
    <property type="entry name" value="THIOREDOXIN_1"/>
    <property type="match status" value="1"/>
</dbReference>
<dbReference type="SUPFAM" id="SSF52833">
    <property type="entry name" value="Thioredoxin-like"/>
    <property type="match status" value="1"/>
</dbReference>
<organism evidence="4 5">
    <name type="scientific">Rhizorhabdus dicambivorans</name>
    <dbReference type="NCBI Taxonomy" id="1850238"/>
    <lineage>
        <taxon>Bacteria</taxon>
        <taxon>Pseudomonadati</taxon>
        <taxon>Pseudomonadota</taxon>
        <taxon>Alphaproteobacteria</taxon>
        <taxon>Sphingomonadales</taxon>
        <taxon>Sphingomonadaceae</taxon>
        <taxon>Rhizorhabdus</taxon>
    </lineage>
</organism>
<evidence type="ECO:0000313" key="5">
    <source>
        <dbReference type="Proteomes" id="UP000218934"/>
    </source>
</evidence>
<name>A0A2A4FTR5_9SPHN</name>
<dbReference type="OrthoDB" id="7950124at2"/>
<keyword evidence="2" id="KW-0732">Signal</keyword>
<feature type="domain" description="Thioredoxin" evidence="3">
    <location>
        <begin position="12"/>
        <end position="129"/>
    </location>
</feature>
<dbReference type="InterPro" id="IPR050620">
    <property type="entry name" value="Thioredoxin_H-type-like"/>
</dbReference>
<dbReference type="RefSeq" id="WP_066966738.1">
    <property type="nucleotide sequence ID" value="NZ_CP023449.1"/>
</dbReference>
<proteinExistence type="predicted"/>
<gene>
    <name evidence="4" type="ORF">COO09_18465</name>
</gene>
<evidence type="ECO:0000256" key="1">
    <source>
        <dbReference type="ARBA" id="ARBA00023284"/>
    </source>
</evidence>
<dbReference type="Proteomes" id="UP000218934">
    <property type="component" value="Unassembled WGS sequence"/>
</dbReference>
<protein>
    <submittedName>
        <fullName evidence="4">Thioredoxin</fullName>
    </submittedName>
</protein>
<keyword evidence="5" id="KW-1185">Reference proteome</keyword>